<feature type="region of interest" description="Disordered" evidence="1">
    <location>
        <begin position="46"/>
        <end position="65"/>
    </location>
</feature>
<gene>
    <name evidence="2" type="ORF">LCGC14_0955440</name>
</gene>
<sequence>MSDHTDQMLLYLGYYPGTALLIMNGDYNEGVTEPMRHVEPPPECIHRYGTSRYEEPDGTPTPPEVVRAGPGCEWVRRCADCGIRID</sequence>
<comment type="caution">
    <text evidence="2">The sequence shown here is derived from an EMBL/GenBank/DDBJ whole genome shotgun (WGS) entry which is preliminary data.</text>
</comment>
<feature type="non-terminal residue" evidence="2">
    <location>
        <position position="86"/>
    </location>
</feature>
<evidence type="ECO:0000313" key="2">
    <source>
        <dbReference type="EMBL" id="KKN18486.1"/>
    </source>
</evidence>
<name>A0A0F9QZD0_9ZZZZ</name>
<protein>
    <submittedName>
        <fullName evidence="2">Uncharacterized protein</fullName>
    </submittedName>
</protein>
<evidence type="ECO:0000256" key="1">
    <source>
        <dbReference type="SAM" id="MobiDB-lite"/>
    </source>
</evidence>
<organism evidence="2">
    <name type="scientific">marine sediment metagenome</name>
    <dbReference type="NCBI Taxonomy" id="412755"/>
    <lineage>
        <taxon>unclassified sequences</taxon>
        <taxon>metagenomes</taxon>
        <taxon>ecological metagenomes</taxon>
    </lineage>
</organism>
<accession>A0A0F9QZD0</accession>
<dbReference type="EMBL" id="LAZR01003423">
    <property type="protein sequence ID" value="KKN18486.1"/>
    <property type="molecule type" value="Genomic_DNA"/>
</dbReference>
<reference evidence="2" key="1">
    <citation type="journal article" date="2015" name="Nature">
        <title>Complex archaea that bridge the gap between prokaryotes and eukaryotes.</title>
        <authorList>
            <person name="Spang A."/>
            <person name="Saw J.H."/>
            <person name="Jorgensen S.L."/>
            <person name="Zaremba-Niedzwiedzka K."/>
            <person name="Martijn J."/>
            <person name="Lind A.E."/>
            <person name="van Eijk R."/>
            <person name="Schleper C."/>
            <person name="Guy L."/>
            <person name="Ettema T.J."/>
        </authorList>
    </citation>
    <scope>NUCLEOTIDE SEQUENCE</scope>
</reference>
<dbReference type="AlphaFoldDB" id="A0A0F9QZD0"/>
<proteinExistence type="predicted"/>